<dbReference type="GO" id="GO:0043709">
    <property type="term" value="P:cell adhesion involved in single-species biofilm formation"/>
    <property type="evidence" value="ECO:0007669"/>
    <property type="project" value="TreeGrafter"/>
</dbReference>
<dbReference type="InterPro" id="IPR050469">
    <property type="entry name" value="Diguanylate_Cyclase"/>
</dbReference>
<dbReference type="KEGG" id="ftj:FTUN_8507"/>
<dbReference type="PROSITE" id="PS50006">
    <property type="entry name" value="FHA_DOMAIN"/>
    <property type="match status" value="1"/>
</dbReference>
<dbReference type="NCBIfam" id="TIGR00254">
    <property type="entry name" value="GGDEF"/>
    <property type="match status" value="1"/>
</dbReference>
<feature type="domain" description="FHA" evidence="3">
    <location>
        <begin position="49"/>
        <end position="98"/>
    </location>
</feature>
<gene>
    <name evidence="5" type="ORF">FTUN_8507</name>
</gene>
<dbReference type="EMBL" id="CP053452">
    <property type="protein sequence ID" value="QJX00869.1"/>
    <property type="molecule type" value="Genomic_DNA"/>
</dbReference>
<dbReference type="RefSeq" id="WP_171475527.1">
    <property type="nucleotide sequence ID" value="NZ_CP053452.2"/>
</dbReference>
<dbReference type="EC" id="2.7.7.65" evidence="1"/>
<evidence type="ECO:0000259" key="4">
    <source>
        <dbReference type="PROSITE" id="PS50887"/>
    </source>
</evidence>
<sequence length="316" mass="35097">MTKSEPGCDTEFTLPIAVQKRPTGTASLVHIHPPGPGAGRRHTLDGTPLLIGRVEGCDICLNEHAVSRRHACIDLVDGIYSVRDLDSTNGTRVNDQPVGSDPRPLRDGDYLQIGNYVFRFLAGGNVEAEYHEELYRRTFQDALTRLHNRRALNEFLERELIRSQRYNRPVSVILFDLDRFKAVNDSHGHLCGDHVIREVADLLRAVTRGEDICARYGGEEFALVLVEADHFSALAVAERVRTLVNCHAFRFEGVELALTISAGVATTCGDRWATTAGLLHEADERLYAAKREGRNRVVGEPAREDDAGAMSTWVVT</sequence>
<evidence type="ECO:0000256" key="1">
    <source>
        <dbReference type="ARBA" id="ARBA00012528"/>
    </source>
</evidence>
<dbReference type="GO" id="GO:0052621">
    <property type="term" value="F:diguanylate cyclase activity"/>
    <property type="evidence" value="ECO:0007669"/>
    <property type="project" value="UniProtKB-EC"/>
</dbReference>
<keyword evidence="6" id="KW-1185">Reference proteome</keyword>
<dbReference type="SUPFAM" id="SSF55073">
    <property type="entry name" value="Nucleotide cyclase"/>
    <property type="match status" value="1"/>
</dbReference>
<dbReference type="AlphaFoldDB" id="A0A6M5Z3M0"/>
<dbReference type="Proteomes" id="UP000503447">
    <property type="component" value="Chromosome"/>
</dbReference>
<dbReference type="GO" id="GO:1902201">
    <property type="term" value="P:negative regulation of bacterial-type flagellum-dependent cell motility"/>
    <property type="evidence" value="ECO:0007669"/>
    <property type="project" value="TreeGrafter"/>
</dbReference>
<feature type="domain" description="GGDEF" evidence="4">
    <location>
        <begin position="168"/>
        <end position="302"/>
    </location>
</feature>
<dbReference type="SMART" id="SM00240">
    <property type="entry name" value="FHA"/>
    <property type="match status" value="1"/>
</dbReference>
<evidence type="ECO:0000313" key="5">
    <source>
        <dbReference type="EMBL" id="QJX00869.1"/>
    </source>
</evidence>
<reference evidence="6" key="1">
    <citation type="submission" date="2020-05" db="EMBL/GenBank/DDBJ databases">
        <title>Frigoriglobus tundricola gen. nov., sp. nov., a psychrotolerant cellulolytic planctomycete of the family Gemmataceae with two divergent copies of 16S rRNA gene.</title>
        <authorList>
            <person name="Kulichevskaya I.S."/>
            <person name="Ivanova A.A."/>
            <person name="Naumoff D.G."/>
            <person name="Beletsky A.V."/>
            <person name="Rijpstra W.I.C."/>
            <person name="Sinninghe Damste J.S."/>
            <person name="Mardanov A.V."/>
            <person name="Ravin N.V."/>
            <person name="Dedysh S.N."/>
        </authorList>
    </citation>
    <scope>NUCLEOTIDE SEQUENCE [LARGE SCALE GENOMIC DNA]</scope>
    <source>
        <strain evidence="6">PL17</strain>
    </source>
</reference>
<evidence type="ECO:0000256" key="2">
    <source>
        <dbReference type="ARBA" id="ARBA00034247"/>
    </source>
</evidence>
<dbReference type="InterPro" id="IPR008984">
    <property type="entry name" value="SMAD_FHA_dom_sf"/>
</dbReference>
<dbReference type="SMART" id="SM00267">
    <property type="entry name" value="GGDEF"/>
    <property type="match status" value="1"/>
</dbReference>
<comment type="catalytic activity">
    <reaction evidence="2">
        <text>2 GTP = 3',3'-c-di-GMP + 2 diphosphate</text>
        <dbReference type="Rhea" id="RHEA:24898"/>
        <dbReference type="ChEBI" id="CHEBI:33019"/>
        <dbReference type="ChEBI" id="CHEBI:37565"/>
        <dbReference type="ChEBI" id="CHEBI:58805"/>
        <dbReference type="EC" id="2.7.7.65"/>
    </reaction>
</comment>
<dbReference type="Gene3D" id="2.60.200.20">
    <property type="match status" value="1"/>
</dbReference>
<accession>A0A6M5Z3M0</accession>
<dbReference type="PANTHER" id="PTHR45138:SF9">
    <property type="entry name" value="DIGUANYLATE CYCLASE DGCM-RELATED"/>
    <property type="match status" value="1"/>
</dbReference>
<dbReference type="InterPro" id="IPR000160">
    <property type="entry name" value="GGDEF_dom"/>
</dbReference>
<dbReference type="CDD" id="cd00060">
    <property type="entry name" value="FHA"/>
    <property type="match status" value="1"/>
</dbReference>
<dbReference type="Gene3D" id="3.30.70.270">
    <property type="match status" value="1"/>
</dbReference>
<dbReference type="CDD" id="cd01949">
    <property type="entry name" value="GGDEF"/>
    <property type="match status" value="1"/>
</dbReference>
<dbReference type="InterPro" id="IPR043128">
    <property type="entry name" value="Rev_trsase/Diguanyl_cyclase"/>
</dbReference>
<dbReference type="Pfam" id="PF00498">
    <property type="entry name" value="FHA"/>
    <property type="match status" value="1"/>
</dbReference>
<evidence type="ECO:0000313" key="6">
    <source>
        <dbReference type="Proteomes" id="UP000503447"/>
    </source>
</evidence>
<dbReference type="Pfam" id="PF00990">
    <property type="entry name" value="GGDEF"/>
    <property type="match status" value="1"/>
</dbReference>
<protein>
    <recommendedName>
        <fullName evidence="1">diguanylate cyclase</fullName>
        <ecNumber evidence="1">2.7.7.65</ecNumber>
    </recommendedName>
</protein>
<name>A0A6M5Z3M0_9BACT</name>
<organism evidence="5 6">
    <name type="scientific">Frigoriglobus tundricola</name>
    <dbReference type="NCBI Taxonomy" id="2774151"/>
    <lineage>
        <taxon>Bacteria</taxon>
        <taxon>Pseudomonadati</taxon>
        <taxon>Planctomycetota</taxon>
        <taxon>Planctomycetia</taxon>
        <taxon>Gemmatales</taxon>
        <taxon>Gemmataceae</taxon>
        <taxon>Frigoriglobus</taxon>
    </lineage>
</organism>
<proteinExistence type="predicted"/>
<dbReference type="InterPro" id="IPR000253">
    <property type="entry name" value="FHA_dom"/>
</dbReference>
<dbReference type="GO" id="GO:0005886">
    <property type="term" value="C:plasma membrane"/>
    <property type="evidence" value="ECO:0007669"/>
    <property type="project" value="TreeGrafter"/>
</dbReference>
<dbReference type="SUPFAM" id="SSF49879">
    <property type="entry name" value="SMAD/FHA domain"/>
    <property type="match status" value="1"/>
</dbReference>
<dbReference type="FunFam" id="3.30.70.270:FF:000001">
    <property type="entry name" value="Diguanylate cyclase domain protein"/>
    <property type="match status" value="1"/>
</dbReference>
<dbReference type="PROSITE" id="PS50887">
    <property type="entry name" value="GGDEF"/>
    <property type="match status" value="1"/>
</dbReference>
<dbReference type="PANTHER" id="PTHR45138">
    <property type="entry name" value="REGULATORY COMPONENTS OF SENSORY TRANSDUCTION SYSTEM"/>
    <property type="match status" value="1"/>
</dbReference>
<evidence type="ECO:0000259" key="3">
    <source>
        <dbReference type="PROSITE" id="PS50006"/>
    </source>
</evidence>
<dbReference type="InterPro" id="IPR029787">
    <property type="entry name" value="Nucleotide_cyclase"/>
</dbReference>